<keyword evidence="11" id="KW-0407">Ion channel</keyword>
<protein>
    <submittedName>
        <fullName evidence="14">Ion transporter</fullName>
    </submittedName>
</protein>
<keyword evidence="3" id="KW-0633">Potassium transport</keyword>
<feature type="transmembrane region" description="Helical" evidence="12">
    <location>
        <begin position="145"/>
        <end position="166"/>
    </location>
</feature>
<accession>A0ABV8NEU0</accession>
<evidence type="ECO:0000256" key="12">
    <source>
        <dbReference type="SAM" id="Phobius"/>
    </source>
</evidence>
<keyword evidence="5" id="KW-0631">Potassium channel</keyword>
<sequence>MREKINNIIFGHDTKGGRLFDIILLWVILISVILVIFESIPSLHLRFFTTFYYIEWAVTILFSIEYILRIWSTKTPLRYIFSFWGFIDLLSILPTYMELINFGFHYLLAIRIFRLLRVFRILRLIKFNREAQKLLLALRGSGHKIGVFLMAVISIMVLLGTLMYVIEGGENGFTSIPQSIYWAIVTVTTVGFGDIVPQTVLGKFLSSIAMILGYAIIAVPTGIITVELAKNKSEDKVCEDCKNDNPDNANFCNQCGLKF</sequence>
<evidence type="ECO:0000256" key="5">
    <source>
        <dbReference type="ARBA" id="ARBA00022826"/>
    </source>
</evidence>
<dbReference type="InterPro" id="IPR028325">
    <property type="entry name" value="VG_K_chnl"/>
</dbReference>
<evidence type="ECO:0000259" key="13">
    <source>
        <dbReference type="Pfam" id="PF00520"/>
    </source>
</evidence>
<feature type="transmembrane region" description="Helical" evidence="12">
    <location>
        <begin position="79"/>
        <end position="97"/>
    </location>
</feature>
<dbReference type="Proteomes" id="UP001595792">
    <property type="component" value="Unassembled WGS sequence"/>
</dbReference>
<keyword evidence="15" id="KW-1185">Reference proteome</keyword>
<evidence type="ECO:0000256" key="2">
    <source>
        <dbReference type="ARBA" id="ARBA00022448"/>
    </source>
</evidence>
<evidence type="ECO:0000256" key="3">
    <source>
        <dbReference type="ARBA" id="ARBA00022538"/>
    </source>
</evidence>
<keyword evidence="9" id="KW-0406">Ion transport</keyword>
<dbReference type="InterPro" id="IPR027359">
    <property type="entry name" value="Volt_channel_dom_sf"/>
</dbReference>
<feature type="transmembrane region" description="Helical" evidence="12">
    <location>
        <begin position="103"/>
        <end position="125"/>
    </location>
</feature>
<dbReference type="RefSeq" id="WP_378958788.1">
    <property type="nucleotide sequence ID" value="NZ_JBHRXC010000016.1"/>
</dbReference>
<evidence type="ECO:0000313" key="14">
    <source>
        <dbReference type="EMBL" id="MFC4195485.1"/>
    </source>
</evidence>
<dbReference type="InterPro" id="IPR005821">
    <property type="entry name" value="Ion_trans_dom"/>
</dbReference>
<dbReference type="PANTHER" id="PTHR11537:SF254">
    <property type="entry name" value="POTASSIUM VOLTAGE-GATED CHANNEL PROTEIN SHAB"/>
    <property type="match status" value="1"/>
</dbReference>
<evidence type="ECO:0000256" key="1">
    <source>
        <dbReference type="ARBA" id="ARBA00004141"/>
    </source>
</evidence>
<keyword evidence="10 12" id="KW-0472">Membrane</keyword>
<evidence type="ECO:0000256" key="10">
    <source>
        <dbReference type="ARBA" id="ARBA00023136"/>
    </source>
</evidence>
<keyword evidence="4 12" id="KW-0812">Transmembrane</keyword>
<dbReference type="SUPFAM" id="SSF81324">
    <property type="entry name" value="Voltage-gated potassium channels"/>
    <property type="match status" value="1"/>
</dbReference>
<proteinExistence type="predicted"/>
<dbReference type="Pfam" id="PF00520">
    <property type="entry name" value="Ion_trans"/>
    <property type="match status" value="1"/>
</dbReference>
<evidence type="ECO:0000256" key="11">
    <source>
        <dbReference type="ARBA" id="ARBA00023303"/>
    </source>
</evidence>
<name>A0ABV8NEU0_9SPHI</name>
<evidence type="ECO:0000256" key="7">
    <source>
        <dbReference type="ARBA" id="ARBA00022958"/>
    </source>
</evidence>
<feature type="domain" description="Ion transport" evidence="13">
    <location>
        <begin position="18"/>
        <end position="234"/>
    </location>
</feature>
<evidence type="ECO:0000256" key="8">
    <source>
        <dbReference type="ARBA" id="ARBA00022989"/>
    </source>
</evidence>
<feature type="transmembrane region" description="Helical" evidence="12">
    <location>
        <begin position="178"/>
        <end position="197"/>
    </location>
</feature>
<organism evidence="14 15">
    <name type="scientific">Pedobacter jamesrossensis</name>
    <dbReference type="NCBI Taxonomy" id="1908238"/>
    <lineage>
        <taxon>Bacteria</taxon>
        <taxon>Pseudomonadati</taxon>
        <taxon>Bacteroidota</taxon>
        <taxon>Sphingobacteriia</taxon>
        <taxon>Sphingobacteriales</taxon>
        <taxon>Sphingobacteriaceae</taxon>
        <taxon>Pedobacter</taxon>
    </lineage>
</organism>
<feature type="transmembrane region" description="Helical" evidence="12">
    <location>
        <begin position="20"/>
        <end position="37"/>
    </location>
</feature>
<comment type="subcellular location">
    <subcellularLocation>
        <location evidence="1">Membrane</location>
        <topology evidence="1">Multi-pass membrane protein</topology>
    </subcellularLocation>
</comment>
<evidence type="ECO:0000313" key="15">
    <source>
        <dbReference type="Proteomes" id="UP001595792"/>
    </source>
</evidence>
<gene>
    <name evidence="14" type="ORF">ACFOUY_02090</name>
</gene>
<comment type="caution">
    <text evidence="14">The sequence shown here is derived from an EMBL/GenBank/DDBJ whole genome shotgun (WGS) entry which is preliminary data.</text>
</comment>
<dbReference type="PRINTS" id="PR00169">
    <property type="entry name" value="KCHANNEL"/>
</dbReference>
<feature type="transmembrane region" description="Helical" evidence="12">
    <location>
        <begin position="204"/>
        <end position="226"/>
    </location>
</feature>
<evidence type="ECO:0000256" key="4">
    <source>
        <dbReference type="ARBA" id="ARBA00022692"/>
    </source>
</evidence>
<keyword evidence="7" id="KW-0630">Potassium</keyword>
<reference evidence="15" key="1">
    <citation type="journal article" date="2019" name="Int. J. Syst. Evol. Microbiol.">
        <title>The Global Catalogue of Microorganisms (GCM) 10K type strain sequencing project: providing services to taxonomists for standard genome sequencing and annotation.</title>
        <authorList>
            <consortium name="The Broad Institute Genomics Platform"/>
            <consortium name="The Broad Institute Genome Sequencing Center for Infectious Disease"/>
            <person name="Wu L."/>
            <person name="Ma J."/>
        </authorList>
    </citation>
    <scope>NUCLEOTIDE SEQUENCE [LARGE SCALE GENOMIC DNA]</scope>
    <source>
        <strain evidence="15">CCM 8689</strain>
    </source>
</reference>
<keyword evidence="2" id="KW-0813">Transport</keyword>
<dbReference type="Gene3D" id="1.10.287.70">
    <property type="match status" value="1"/>
</dbReference>
<evidence type="ECO:0000256" key="9">
    <source>
        <dbReference type="ARBA" id="ARBA00023065"/>
    </source>
</evidence>
<dbReference type="EMBL" id="JBHSBY010000013">
    <property type="protein sequence ID" value="MFC4195485.1"/>
    <property type="molecule type" value="Genomic_DNA"/>
</dbReference>
<keyword evidence="8 12" id="KW-1133">Transmembrane helix</keyword>
<dbReference type="PANTHER" id="PTHR11537">
    <property type="entry name" value="VOLTAGE-GATED POTASSIUM CHANNEL"/>
    <property type="match status" value="1"/>
</dbReference>
<feature type="transmembrane region" description="Helical" evidence="12">
    <location>
        <begin position="43"/>
        <end position="67"/>
    </location>
</feature>
<evidence type="ECO:0000256" key="6">
    <source>
        <dbReference type="ARBA" id="ARBA00022882"/>
    </source>
</evidence>
<dbReference type="Gene3D" id="1.20.120.350">
    <property type="entry name" value="Voltage-gated potassium channels. Chain C"/>
    <property type="match status" value="1"/>
</dbReference>
<keyword evidence="6" id="KW-0851">Voltage-gated channel</keyword>